<keyword evidence="2 4" id="KW-0819">tRNA processing</keyword>
<dbReference type="InterPro" id="IPR020103">
    <property type="entry name" value="PsdUridine_synth_cat_dom_sf"/>
</dbReference>
<dbReference type="InterPro" id="IPR050170">
    <property type="entry name" value="TruD_pseudoU_synthase"/>
</dbReference>
<reference evidence="6 7" key="1">
    <citation type="submission" date="2015-03" db="EMBL/GenBank/DDBJ databases">
        <title>Draft genome sequences of two protease-producing strains of Arsukibacterium isolated from two cold and alkaline environments.</title>
        <authorList>
            <person name="Lylloff J.E."/>
            <person name="Skov L.B."/>
            <person name="Jepsen M."/>
            <person name="Hallin P.F."/>
            <person name="Sorensen S.J."/>
            <person name="Stougaard P."/>
            <person name="Glaring M.A."/>
        </authorList>
    </citation>
    <scope>NUCLEOTIDE SEQUENCE [LARGE SCALE GENOMIC DNA]</scope>
    <source>
        <strain evidence="6 7">GCM72</strain>
    </source>
</reference>
<dbReference type="GO" id="GO:0003723">
    <property type="term" value="F:RNA binding"/>
    <property type="evidence" value="ECO:0007669"/>
    <property type="project" value="InterPro"/>
</dbReference>
<keyword evidence="3 4" id="KW-0413">Isomerase</keyword>
<dbReference type="GO" id="GO:0160150">
    <property type="term" value="F:tRNA pseudouridine(13) synthase activity"/>
    <property type="evidence" value="ECO:0007669"/>
    <property type="project" value="UniProtKB-EC"/>
</dbReference>
<sequence>MNELAANPLPQWQYLYGKPDITAVIRSQPTDFIVDEQLNFQPSGSGEHLLLQIEKQGQNTQYIARQLARLTGLRMRDISYAGLKDRHALTRQWFCFKWPIKQELAWQQWQIEDSRILQVVRHYRKLRLGALKANHFQLTLTEVSDPAALVKRLDSIKAGVPNYYGEQRFGRSGGNLALADRLFAGERIMDRQIRGLALSASRSFLFNTVLSARIEQGWFNQVLDGDILQLDGSGSIFTVAAVDSTLQRRLLDGDVHPTAPLVGIEGSPAGLQAASLEDKALAAHQQWCQGLADYRLQGARRSIRLIPQQLSAAIQGNSVTLEFALPAGCFATSVLRELASYRDGSRPLAEMD</sequence>
<comment type="catalytic activity">
    <reaction evidence="4">
        <text>uridine(13) in tRNA = pseudouridine(13) in tRNA</text>
        <dbReference type="Rhea" id="RHEA:42540"/>
        <dbReference type="Rhea" id="RHEA-COMP:10105"/>
        <dbReference type="Rhea" id="RHEA-COMP:10106"/>
        <dbReference type="ChEBI" id="CHEBI:65314"/>
        <dbReference type="ChEBI" id="CHEBI:65315"/>
        <dbReference type="EC" id="5.4.99.27"/>
    </reaction>
</comment>
<evidence type="ECO:0000313" key="7">
    <source>
        <dbReference type="Proteomes" id="UP000034228"/>
    </source>
</evidence>
<dbReference type="Pfam" id="PF01142">
    <property type="entry name" value="TruD"/>
    <property type="match status" value="2"/>
</dbReference>
<feature type="active site" description="Nucleophile" evidence="4">
    <location>
        <position position="85"/>
    </location>
</feature>
<comment type="similarity">
    <text evidence="1 4">Belongs to the pseudouridine synthase TruD family.</text>
</comment>
<dbReference type="SUPFAM" id="SSF55120">
    <property type="entry name" value="Pseudouridine synthase"/>
    <property type="match status" value="1"/>
</dbReference>
<keyword evidence="7" id="KW-1185">Reference proteome</keyword>
<dbReference type="EMBL" id="LAHO01000020">
    <property type="protein sequence ID" value="KKO44108.1"/>
    <property type="molecule type" value="Genomic_DNA"/>
</dbReference>
<dbReference type="Gene3D" id="3.30.2340.10">
    <property type="entry name" value="TruD, insertion domain"/>
    <property type="match status" value="1"/>
</dbReference>
<accession>A0A0M2V4N3</accession>
<comment type="caution">
    <text evidence="6">The sequence shown here is derived from an EMBL/GenBank/DDBJ whole genome shotgun (WGS) entry which is preliminary data.</text>
</comment>
<dbReference type="EC" id="5.4.99.27" evidence="4"/>
<name>A0A0M2V4N3_9GAMM</name>
<dbReference type="Gene3D" id="3.30.2350.20">
    <property type="entry name" value="TruD, catalytic domain"/>
    <property type="match status" value="1"/>
</dbReference>
<comment type="function">
    <text evidence="4">Responsible for synthesis of pseudouridine from uracil-13 in transfer RNAs.</text>
</comment>
<evidence type="ECO:0000256" key="3">
    <source>
        <dbReference type="ARBA" id="ARBA00023235"/>
    </source>
</evidence>
<gene>
    <name evidence="4" type="primary">truD</name>
    <name evidence="6" type="ORF">WG68_17490</name>
</gene>
<dbReference type="InterPro" id="IPR001656">
    <property type="entry name" value="PsdUridine_synth_TruD"/>
</dbReference>
<feature type="domain" description="TRUD" evidence="5">
    <location>
        <begin position="159"/>
        <end position="305"/>
    </location>
</feature>
<dbReference type="PATRIC" id="fig|336831.14.peg.353"/>
<dbReference type="PROSITE" id="PS50984">
    <property type="entry name" value="TRUD"/>
    <property type="match status" value="1"/>
</dbReference>
<evidence type="ECO:0000259" key="5">
    <source>
        <dbReference type="PROSITE" id="PS50984"/>
    </source>
</evidence>
<dbReference type="GO" id="GO:0031119">
    <property type="term" value="P:tRNA pseudouridine synthesis"/>
    <property type="evidence" value="ECO:0007669"/>
    <property type="project" value="UniProtKB-UniRule"/>
</dbReference>
<dbReference type="PROSITE" id="PS01268">
    <property type="entry name" value="UPF0024"/>
    <property type="match status" value="1"/>
</dbReference>
<dbReference type="CDD" id="cd02575">
    <property type="entry name" value="PseudoU_synth_EcTruD"/>
    <property type="match status" value="1"/>
</dbReference>
<dbReference type="PANTHER" id="PTHR47811">
    <property type="entry name" value="TRNA PSEUDOURIDINE SYNTHASE D"/>
    <property type="match status" value="1"/>
</dbReference>
<organism evidence="6 7">
    <name type="scientific">Arsukibacterium ikkense</name>
    <dbReference type="NCBI Taxonomy" id="336831"/>
    <lineage>
        <taxon>Bacteria</taxon>
        <taxon>Pseudomonadati</taxon>
        <taxon>Pseudomonadota</taxon>
        <taxon>Gammaproteobacteria</taxon>
        <taxon>Chromatiales</taxon>
        <taxon>Chromatiaceae</taxon>
        <taxon>Arsukibacterium</taxon>
    </lineage>
</organism>
<dbReference type="HAMAP" id="MF_01082">
    <property type="entry name" value="TruD"/>
    <property type="match status" value="1"/>
</dbReference>
<dbReference type="PANTHER" id="PTHR47811:SF1">
    <property type="entry name" value="TRNA PSEUDOURIDINE SYNTHASE D"/>
    <property type="match status" value="1"/>
</dbReference>
<dbReference type="Proteomes" id="UP000034228">
    <property type="component" value="Unassembled WGS sequence"/>
</dbReference>
<dbReference type="InterPro" id="IPR020119">
    <property type="entry name" value="PsdUridine_synth_TruD_CS"/>
</dbReference>
<evidence type="ECO:0000256" key="4">
    <source>
        <dbReference type="HAMAP-Rule" id="MF_01082"/>
    </source>
</evidence>
<dbReference type="RefSeq" id="WP_046559012.1">
    <property type="nucleotide sequence ID" value="NZ_LAHO01000020.1"/>
</dbReference>
<evidence type="ECO:0000256" key="2">
    <source>
        <dbReference type="ARBA" id="ARBA00022694"/>
    </source>
</evidence>
<proteinExistence type="inferred from homology"/>
<dbReference type="AlphaFoldDB" id="A0A0M2V4N3"/>
<dbReference type="InterPro" id="IPR043165">
    <property type="entry name" value="TruD_insert_sf"/>
</dbReference>
<dbReference type="GO" id="GO:0005829">
    <property type="term" value="C:cytosol"/>
    <property type="evidence" value="ECO:0007669"/>
    <property type="project" value="TreeGrafter"/>
</dbReference>
<dbReference type="InterPro" id="IPR042214">
    <property type="entry name" value="TruD_catalytic"/>
</dbReference>
<dbReference type="STRING" id="336831.WG68_17490"/>
<dbReference type="InterPro" id="IPR011760">
    <property type="entry name" value="PsdUridine_synth_TruD_insert"/>
</dbReference>
<dbReference type="OrthoDB" id="1550679at2"/>
<evidence type="ECO:0000313" key="6">
    <source>
        <dbReference type="EMBL" id="KKO44108.1"/>
    </source>
</evidence>
<evidence type="ECO:0000256" key="1">
    <source>
        <dbReference type="ARBA" id="ARBA00007953"/>
    </source>
</evidence>
<protein>
    <recommendedName>
        <fullName evidence="4">tRNA pseudouridine synthase D</fullName>
        <ecNumber evidence="4">5.4.99.27</ecNumber>
    </recommendedName>
    <alternativeName>
        <fullName evidence="4">tRNA pseudouridine(13) synthase</fullName>
    </alternativeName>
    <alternativeName>
        <fullName evidence="4">tRNA pseudouridylate synthase D</fullName>
    </alternativeName>
    <alternativeName>
        <fullName evidence="4">tRNA-uridine isomerase D</fullName>
    </alternativeName>
</protein>